<keyword evidence="5" id="KW-0393">Immunoglobulin domain</keyword>
<organism evidence="9 10">
    <name type="scientific">Apodemus speciosus</name>
    <name type="common">Large Japanese field mouse</name>
    <dbReference type="NCBI Taxonomy" id="105296"/>
    <lineage>
        <taxon>Eukaryota</taxon>
        <taxon>Metazoa</taxon>
        <taxon>Chordata</taxon>
        <taxon>Craniata</taxon>
        <taxon>Vertebrata</taxon>
        <taxon>Euteleostomi</taxon>
        <taxon>Mammalia</taxon>
        <taxon>Eutheria</taxon>
        <taxon>Euarchontoglires</taxon>
        <taxon>Glires</taxon>
        <taxon>Rodentia</taxon>
        <taxon>Myomorpha</taxon>
        <taxon>Muroidea</taxon>
        <taxon>Muridae</taxon>
        <taxon>Murinae</taxon>
        <taxon>Apodemus</taxon>
    </lineage>
</organism>
<comment type="catalytic activity">
    <reaction evidence="7">
        <text>D-glyceraldehyde 3-phosphate + phosphate + NAD(+) = (2R)-3-phospho-glyceroyl phosphate + NADH + H(+)</text>
        <dbReference type="Rhea" id="RHEA:10300"/>
        <dbReference type="ChEBI" id="CHEBI:15378"/>
        <dbReference type="ChEBI" id="CHEBI:43474"/>
        <dbReference type="ChEBI" id="CHEBI:57540"/>
        <dbReference type="ChEBI" id="CHEBI:57604"/>
        <dbReference type="ChEBI" id="CHEBI:57945"/>
        <dbReference type="ChEBI" id="CHEBI:59776"/>
        <dbReference type="EC" id="1.2.1.12"/>
    </reaction>
</comment>
<evidence type="ECO:0000256" key="6">
    <source>
        <dbReference type="ARBA" id="ARBA00038222"/>
    </source>
</evidence>
<dbReference type="Proteomes" id="UP001623349">
    <property type="component" value="Unassembled WGS sequence"/>
</dbReference>
<evidence type="ECO:0000256" key="2">
    <source>
        <dbReference type="ARBA" id="ARBA00022729"/>
    </source>
</evidence>
<dbReference type="InterPro" id="IPR036179">
    <property type="entry name" value="Ig-like_dom_sf"/>
</dbReference>
<proteinExistence type="inferred from homology"/>
<dbReference type="Gene3D" id="3.30.360.10">
    <property type="entry name" value="Dihydrodipicolinate Reductase, domain 2"/>
    <property type="match status" value="1"/>
</dbReference>
<reference evidence="9 10" key="1">
    <citation type="submission" date="2024-08" db="EMBL/GenBank/DDBJ databases">
        <title>The draft genome of Apodemus speciosus.</title>
        <authorList>
            <person name="Nabeshima K."/>
            <person name="Suzuki S."/>
            <person name="Onuma M."/>
        </authorList>
    </citation>
    <scope>NUCLEOTIDE SEQUENCE [LARGE SCALE GENOMIC DNA]</scope>
    <source>
        <strain evidence="9">IB14-021</strain>
    </source>
</reference>
<dbReference type="CDD" id="cd05774">
    <property type="entry name" value="IgV_CEACAM_D1"/>
    <property type="match status" value="2"/>
</dbReference>
<dbReference type="SMART" id="SM00409">
    <property type="entry name" value="IG"/>
    <property type="match status" value="2"/>
</dbReference>
<dbReference type="PANTHER" id="PTHR44427">
    <property type="entry name" value="CARCINOEMBRYONIC ANTIGEN-RELATED CELL ADHESION MOLECULE 19"/>
    <property type="match status" value="1"/>
</dbReference>
<feature type="domain" description="Immunoglobulin" evidence="8">
    <location>
        <begin position="20"/>
        <end position="121"/>
    </location>
</feature>
<dbReference type="Pfam" id="PF02800">
    <property type="entry name" value="Gp_dh_C"/>
    <property type="match status" value="1"/>
</dbReference>
<sequence length="386" mass="42205">MASLLTAWSPPTTAEVTVEAVPPHVAEGKDVLLLVHNLPRAIRALYWYKGTSADRNNDIARFIPSSNISHTGPAHSGRETIYSNGSLFFQNVTKNDEGVYILYMLHENFETTQMSVRFSVHTSPLTAWSPPTTAQVTIEAVPPQVAEGKDVLLLVHNLPQPFQVFYWYKGLSTETADEIARFKAGNITSQTGPAYSGRETIFSNGSLFLRNVNKSDDGDYTLNVLDYDFIPHRVSVQFSVHEDSYVFLYSAGLVPGKLWLVGRGAAQNIMSVSTGAALLCVDKVIPELNGKLTGMAFRVPIPHVSVVDLTCRLEKPAKHDDIKKVAKQASEGPPKGILGYTEDQAVSCDFNSNSHSSTCDAGAVIAPSDNFVKLISRVVDFTVSEK</sequence>
<dbReference type="InterPro" id="IPR003599">
    <property type="entry name" value="Ig_sub"/>
</dbReference>
<comment type="similarity">
    <text evidence="1">Belongs to the glyceraldehyde-3-phosphate dehydrogenase family.</text>
</comment>
<comment type="caution">
    <text evidence="9">The sequence shown here is derived from an EMBL/GenBank/DDBJ whole genome shotgun (WGS) entry which is preliminary data.</text>
</comment>
<protein>
    <submittedName>
        <fullName evidence="9">Carcinoembryonic antigen-related cell adhesion molecule 10</fullName>
    </submittedName>
</protein>
<evidence type="ECO:0000256" key="7">
    <source>
        <dbReference type="ARBA" id="ARBA00047698"/>
    </source>
</evidence>
<dbReference type="PRINTS" id="PR00078">
    <property type="entry name" value="G3PDHDRGNASE"/>
</dbReference>
<keyword evidence="4" id="KW-0325">Glycoprotein</keyword>
<dbReference type="InterPro" id="IPR020831">
    <property type="entry name" value="GlycerAld/Erythrose_P_DH"/>
</dbReference>
<keyword evidence="10" id="KW-1185">Reference proteome</keyword>
<dbReference type="Gene3D" id="2.60.40.10">
    <property type="entry name" value="Immunoglobulins"/>
    <property type="match status" value="2"/>
</dbReference>
<evidence type="ECO:0000256" key="3">
    <source>
        <dbReference type="ARBA" id="ARBA00023002"/>
    </source>
</evidence>
<evidence type="ECO:0000256" key="5">
    <source>
        <dbReference type="ARBA" id="ARBA00023319"/>
    </source>
</evidence>
<comment type="similarity">
    <text evidence="6">Belongs to the immunoglobulin superfamily. CEA family.</text>
</comment>
<evidence type="ECO:0000313" key="9">
    <source>
        <dbReference type="EMBL" id="GAB1291714.1"/>
    </source>
</evidence>
<dbReference type="PANTHER" id="PTHR44427:SF1">
    <property type="entry name" value="CARCINOEMBRYONIC ANTIGEN-RELATED CELL ADHESION MOLECULE 1"/>
    <property type="match status" value="1"/>
</dbReference>
<name>A0ABQ0EXE4_APOSI</name>
<dbReference type="SUPFAM" id="SSF55347">
    <property type="entry name" value="Glyceraldehyde-3-phosphate dehydrogenase-like, C-terminal domain"/>
    <property type="match status" value="1"/>
</dbReference>
<keyword evidence="2" id="KW-0732">Signal</keyword>
<dbReference type="InterPro" id="IPR013783">
    <property type="entry name" value="Ig-like_fold"/>
</dbReference>
<evidence type="ECO:0000313" key="10">
    <source>
        <dbReference type="Proteomes" id="UP001623349"/>
    </source>
</evidence>
<evidence type="ECO:0000256" key="4">
    <source>
        <dbReference type="ARBA" id="ARBA00023180"/>
    </source>
</evidence>
<dbReference type="InterPro" id="IPR020829">
    <property type="entry name" value="GlycerAld_3-P_DH_cat"/>
</dbReference>
<dbReference type="InterPro" id="IPR013106">
    <property type="entry name" value="Ig_V-set"/>
</dbReference>
<dbReference type="EMBL" id="BAAFST010000007">
    <property type="protein sequence ID" value="GAB1291714.1"/>
    <property type="molecule type" value="Genomic_DNA"/>
</dbReference>
<dbReference type="Pfam" id="PF07686">
    <property type="entry name" value="V-set"/>
    <property type="match status" value="2"/>
</dbReference>
<dbReference type="SUPFAM" id="SSF48726">
    <property type="entry name" value="Immunoglobulin"/>
    <property type="match status" value="2"/>
</dbReference>
<dbReference type="InterPro" id="IPR050831">
    <property type="entry name" value="CEA_cell_adhesion"/>
</dbReference>
<keyword evidence="3" id="KW-0560">Oxidoreductase</keyword>
<evidence type="ECO:0000259" key="8">
    <source>
        <dbReference type="SMART" id="SM00409"/>
    </source>
</evidence>
<evidence type="ECO:0000256" key="1">
    <source>
        <dbReference type="ARBA" id="ARBA00007406"/>
    </source>
</evidence>
<gene>
    <name evidence="9" type="ORF">APTSU1_000694400</name>
</gene>
<feature type="domain" description="Immunoglobulin" evidence="8">
    <location>
        <begin position="140"/>
        <end position="241"/>
    </location>
</feature>
<accession>A0ABQ0EXE4</accession>